<proteinExistence type="predicted"/>
<name>A0A9P6TAG0_9BASI</name>
<dbReference type="EMBL" id="MU167316">
    <property type="protein sequence ID" value="KAG0143558.1"/>
    <property type="molecule type" value="Genomic_DNA"/>
</dbReference>
<comment type="caution">
    <text evidence="2">The sequence shown here is derived from an EMBL/GenBank/DDBJ whole genome shotgun (WGS) entry which is preliminary data.</text>
</comment>
<gene>
    <name evidence="2" type="ORF">CROQUDRAFT_96149</name>
</gene>
<reference evidence="2" key="1">
    <citation type="submission" date="2013-11" db="EMBL/GenBank/DDBJ databases">
        <title>Genome sequence of the fusiform rust pathogen reveals effectors for host alternation and coevolution with pine.</title>
        <authorList>
            <consortium name="DOE Joint Genome Institute"/>
            <person name="Smith K."/>
            <person name="Pendleton A."/>
            <person name="Kubisiak T."/>
            <person name="Anderson C."/>
            <person name="Salamov A."/>
            <person name="Aerts A."/>
            <person name="Riley R."/>
            <person name="Clum A."/>
            <person name="Lindquist E."/>
            <person name="Ence D."/>
            <person name="Campbell M."/>
            <person name="Kronenberg Z."/>
            <person name="Feau N."/>
            <person name="Dhillon B."/>
            <person name="Hamelin R."/>
            <person name="Burleigh J."/>
            <person name="Smith J."/>
            <person name="Yandell M."/>
            <person name="Nelson C."/>
            <person name="Grigoriev I."/>
            <person name="Davis J."/>
        </authorList>
    </citation>
    <scope>NUCLEOTIDE SEQUENCE</scope>
    <source>
        <strain evidence="2">G11</strain>
    </source>
</reference>
<dbReference type="AlphaFoldDB" id="A0A9P6TAG0"/>
<feature type="compositionally biased region" description="Polar residues" evidence="1">
    <location>
        <begin position="121"/>
        <end position="143"/>
    </location>
</feature>
<feature type="region of interest" description="Disordered" evidence="1">
    <location>
        <begin position="1"/>
        <end position="164"/>
    </location>
</feature>
<keyword evidence="3" id="KW-1185">Reference proteome</keyword>
<evidence type="ECO:0000256" key="1">
    <source>
        <dbReference type="SAM" id="MobiDB-lite"/>
    </source>
</evidence>
<accession>A0A9P6TAG0</accession>
<feature type="compositionally biased region" description="Polar residues" evidence="1">
    <location>
        <begin position="103"/>
        <end position="114"/>
    </location>
</feature>
<dbReference type="Proteomes" id="UP000886653">
    <property type="component" value="Unassembled WGS sequence"/>
</dbReference>
<feature type="compositionally biased region" description="Polar residues" evidence="1">
    <location>
        <begin position="60"/>
        <end position="89"/>
    </location>
</feature>
<evidence type="ECO:0000313" key="2">
    <source>
        <dbReference type="EMBL" id="KAG0143558.1"/>
    </source>
</evidence>
<evidence type="ECO:0000313" key="3">
    <source>
        <dbReference type="Proteomes" id="UP000886653"/>
    </source>
</evidence>
<protein>
    <submittedName>
        <fullName evidence="2">Uncharacterized protein</fullName>
    </submittedName>
</protein>
<organism evidence="2 3">
    <name type="scientific">Cronartium quercuum f. sp. fusiforme G11</name>
    <dbReference type="NCBI Taxonomy" id="708437"/>
    <lineage>
        <taxon>Eukaryota</taxon>
        <taxon>Fungi</taxon>
        <taxon>Dikarya</taxon>
        <taxon>Basidiomycota</taxon>
        <taxon>Pucciniomycotina</taxon>
        <taxon>Pucciniomycetes</taxon>
        <taxon>Pucciniales</taxon>
        <taxon>Coleosporiaceae</taxon>
        <taxon>Cronartium</taxon>
    </lineage>
</organism>
<sequence length="188" mass="17887">MSQGGQSGGAPMPDVATPHAGPTPSPAPGPSHEDTSGAPDGPDCPTPDASTETPEAPESTAPTVTSPMSQGGQSGGAPTTSSSGITGVQSAGGKCICPGPVPSASSSDKSTPHTSPDGPSPESTGPSVTSSTGKGNMGGSISATPDGPAAATDHESDDNTNPATFLKAPITTCLFTAAFIAGISSLST</sequence>